<dbReference type="SMART" id="SM00418">
    <property type="entry name" value="HTH_ARSR"/>
    <property type="match status" value="1"/>
</dbReference>
<dbReference type="SUPFAM" id="SSF46785">
    <property type="entry name" value="Winged helix' DNA-binding domain"/>
    <property type="match status" value="1"/>
</dbReference>
<evidence type="ECO:0000313" key="3">
    <source>
        <dbReference type="Proteomes" id="UP000011626"/>
    </source>
</evidence>
<dbReference type="EMBL" id="AOIU01000039">
    <property type="protein sequence ID" value="ELZ21564.1"/>
    <property type="molecule type" value="Genomic_DNA"/>
</dbReference>
<dbReference type="GO" id="GO:0003700">
    <property type="term" value="F:DNA-binding transcription factor activity"/>
    <property type="evidence" value="ECO:0007669"/>
    <property type="project" value="InterPro"/>
</dbReference>
<proteinExistence type="predicted"/>
<accession>M0CI65</accession>
<sequence length="87" mass="9890">MSSETVDWDAVAAIRSSKRRREVVDAIRDDPKYAKEIADQMGIKRDTVSNHLLWLKRNGLAKCLTPERSHHRIYGLTEKGEAAAREA</sequence>
<dbReference type="RefSeq" id="WP_006885386.1">
    <property type="nucleotide sequence ID" value="NZ_AOIU01000039.1"/>
</dbReference>
<keyword evidence="3" id="KW-1185">Reference proteome</keyword>
<evidence type="ECO:0000313" key="2">
    <source>
        <dbReference type="EMBL" id="ELZ21564.1"/>
    </source>
</evidence>
<dbReference type="InterPro" id="IPR011991">
    <property type="entry name" value="ArsR-like_HTH"/>
</dbReference>
<dbReference type="InterPro" id="IPR036388">
    <property type="entry name" value="WH-like_DNA-bd_sf"/>
</dbReference>
<dbReference type="Gene3D" id="1.10.10.10">
    <property type="entry name" value="Winged helix-like DNA-binding domain superfamily/Winged helix DNA-binding domain"/>
    <property type="match status" value="1"/>
</dbReference>
<gene>
    <name evidence="2" type="ORF">C475_18606</name>
</gene>
<comment type="caution">
    <text evidence="2">The sequence shown here is derived from an EMBL/GenBank/DDBJ whole genome shotgun (WGS) entry which is preliminary data.</text>
</comment>
<dbReference type="STRING" id="797114.C475_18606"/>
<dbReference type="Pfam" id="PF01022">
    <property type="entry name" value="HTH_5"/>
    <property type="match status" value="1"/>
</dbReference>
<dbReference type="Proteomes" id="UP000011626">
    <property type="component" value="Unassembled WGS sequence"/>
</dbReference>
<dbReference type="InterPro" id="IPR001845">
    <property type="entry name" value="HTH_ArsR_DNA-bd_dom"/>
</dbReference>
<reference evidence="2 3" key="1">
    <citation type="journal article" date="2014" name="PLoS Genet.">
        <title>Phylogenetically driven sequencing of extremely halophilic archaea reveals strategies for static and dynamic osmo-response.</title>
        <authorList>
            <person name="Becker E.A."/>
            <person name="Seitzer P.M."/>
            <person name="Tritt A."/>
            <person name="Larsen D."/>
            <person name="Krusor M."/>
            <person name="Yao A.I."/>
            <person name="Wu D."/>
            <person name="Madern D."/>
            <person name="Eisen J.A."/>
            <person name="Darling A.E."/>
            <person name="Facciotti M.T."/>
        </authorList>
    </citation>
    <scope>NUCLEOTIDE SEQUENCE [LARGE SCALE GENOMIC DNA]</scope>
    <source>
        <strain evidence="2 3">2-9-1</strain>
    </source>
</reference>
<dbReference type="CDD" id="cd00090">
    <property type="entry name" value="HTH_ARSR"/>
    <property type="match status" value="1"/>
</dbReference>
<dbReference type="AlphaFoldDB" id="M0CI65"/>
<organism evidence="2 3">
    <name type="scientific">Halosimplex carlsbadense 2-9-1</name>
    <dbReference type="NCBI Taxonomy" id="797114"/>
    <lineage>
        <taxon>Archaea</taxon>
        <taxon>Methanobacteriati</taxon>
        <taxon>Methanobacteriota</taxon>
        <taxon>Stenosarchaea group</taxon>
        <taxon>Halobacteria</taxon>
        <taxon>Halobacteriales</taxon>
        <taxon>Haloarculaceae</taxon>
        <taxon>Halosimplex</taxon>
    </lineage>
</organism>
<name>M0CI65_9EURY</name>
<feature type="domain" description="HTH arsR-type" evidence="1">
    <location>
        <begin position="10"/>
        <end position="85"/>
    </location>
</feature>
<protein>
    <recommendedName>
        <fullName evidence="1">HTH arsR-type domain-containing protein</fullName>
    </recommendedName>
</protein>
<dbReference type="InterPro" id="IPR036390">
    <property type="entry name" value="WH_DNA-bd_sf"/>
</dbReference>
<dbReference type="OrthoDB" id="9623at2157"/>
<evidence type="ECO:0000259" key="1">
    <source>
        <dbReference type="SMART" id="SM00418"/>
    </source>
</evidence>